<evidence type="ECO:0000256" key="1">
    <source>
        <dbReference type="ARBA" id="ARBA00023015"/>
    </source>
</evidence>
<sequence length="206" mass="21963">MAGGEIGARIVCRSPYVPHACACGAHSAAPADGGCANCPHLLLSAQERTINAGTINSVGTCTMRPKRFDSKSGCSVEVTLSVIGGLWKPVILFHLLKEKKRFMELTRLMPNTTQRMLTLQLRELEADGIVARHVYPQVPPKVEYELTPFGKTLAPVLISLREWGDAYRTHQLGAGSASSAEPARGAASCDAPARPRSRAAGAMKAA</sequence>
<dbReference type="InterPro" id="IPR036390">
    <property type="entry name" value="WH_DNA-bd_sf"/>
</dbReference>
<reference evidence="6 7" key="1">
    <citation type="submission" date="2005-09" db="EMBL/GenBank/DDBJ databases">
        <authorList>
            <person name="Woods D.E."/>
            <person name="Nierman W.C."/>
        </authorList>
    </citation>
    <scope>NUCLEOTIDE SEQUENCE [LARGE SCALE GENOMIC DNA]</scope>
    <source>
        <strain evidence="6 7">1710b</strain>
    </source>
</reference>
<proteinExistence type="predicted"/>
<dbReference type="InterPro" id="IPR002577">
    <property type="entry name" value="HTH_HxlR"/>
</dbReference>
<evidence type="ECO:0000313" key="7">
    <source>
        <dbReference type="Proteomes" id="UP000002700"/>
    </source>
</evidence>
<evidence type="ECO:0000256" key="2">
    <source>
        <dbReference type="ARBA" id="ARBA00023125"/>
    </source>
</evidence>
<evidence type="ECO:0000256" key="3">
    <source>
        <dbReference type="ARBA" id="ARBA00023163"/>
    </source>
</evidence>
<feature type="region of interest" description="Disordered" evidence="4">
    <location>
        <begin position="174"/>
        <end position="206"/>
    </location>
</feature>
<accession>Q3JPF2</accession>
<dbReference type="GO" id="GO:0003677">
    <property type="term" value="F:DNA binding"/>
    <property type="evidence" value="ECO:0007669"/>
    <property type="project" value="UniProtKB-KW"/>
</dbReference>
<dbReference type="Gene3D" id="1.10.10.10">
    <property type="entry name" value="Winged helix-like DNA-binding domain superfamily/Winged helix DNA-binding domain"/>
    <property type="match status" value="1"/>
</dbReference>
<dbReference type="Pfam" id="PF01638">
    <property type="entry name" value="HxlR"/>
    <property type="match status" value="1"/>
</dbReference>
<dbReference type="PROSITE" id="PS51118">
    <property type="entry name" value="HTH_HXLR"/>
    <property type="match status" value="1"/>
</dbReference>
<protein>
    <submittedName>
        <fullName evidence="6">Transcriptional regulator family protein</fullName>
    </submittedName>
</protein>
<dbReference type="EnsemblBacteria" id="ABA48047">
    <property type="protein sequence ID" value="ABA48047"/>
    <property type="gene ID" value="BURPS1710b_3179"/>
</dbReference>
<dbReference type="AlphaFoldDB" id="Q3JPF2"/>
<dbReference type="HOGENOM" id="CLU_104517_0_0_4"/>
<dbReference type="PANTHER" id="PTHR33204">
    <property type="entry name" value="TRANSCRIPTIONAL REGULATOR, MARR FAMILY"/>
    <property type="match status" value="1"/>
</dbReference>
<feature type="domain" description="HTH hxlR-type" evidence="5">
    <location>
        <begin position="74"/>
        <end position="172"/>
    </location>
</feature>
<feature type="compositionally biased region" description="Low complexity" evidence="4">
    <location>
        <begin position="186"/>
        <end position="206"/>
    </location>
</feature>
<evidence type="ECO:0000256" key="4">
    <source>
        <dbReference type="SAM" id="MobiDB-lite"/>
    </source>
</evidence>
<dbReference type="EMBL" id="CP000124">
    <property type="protein sequence ID" value="ABA48047.1"/>
    <property type="molecule type" value="Genomic_DNA"/>
</dbReference>
<keyword evidence="1" id="KW-0805">Transcription regulation</keyword>
<dbReference type="PANTHER" id="PTHR33204:SF33">
    <property type="entry name" value="TRANSCRIPTIONAL REGULATOR, MARR FAMILY"/>
    <property type="match status" value="1"/>
</dbReference>
<evidence type="ECO:0000313" key="6">
    <source>
        <dbReference type="EMBL" id="ABA48047.1"/>
    </source>
</evidence>
<dbReference type="SUPFAM" id="SSF46785">
    <property type="entry name" value="Winged helix' DNA-binding domain"/>
    <property type="match status" value="1"/>
</dbReference>
<keyword evidence="2" id="KW-0238">DNA-binding</keyword>
<dbReference type="Proteomes" id="UP000002700">
    <property type="component" value="Chromosome I"/>
</dbReference>
<organism evidence="6 7">
    <name type="scientific">Burkholderia pseudomallei (strain 1710b)</name>
    <dbReference type="NCBI Taxonomy" id="320372"/>
    <lineage>
        <taxon>Bacteria</taxon>
        <taxon>Pseudomonadati</taxon>
        <taxon>Pseudomonadota</taxon>
        <taxon>Betaproteobacteria</taxon>
        <taxon>Burkholderiales</taxon>
        <taxon>Burkholderiaceae</taxon>
        <taxon>Burkholderia</taxon>
        <taxon>pseudomallei group</taxon>
    </lineage>
</organism>
<gene>
    <name evidence="6" type="ordered locus">BURPS1710b_3179</name>
</gene>
<dbReference type="KEGG" id="bpm:BURPS1710b_3179"/>
<evidence type="ECO:0000259" key="5">
    <source>
        <dbReference type="PROSITE" id="PS51118"/>
    </source>
</evidence>
<dbReference type="InterPro" id="IPR036388">
    <property type="entry name" value="WH-like_DNA-bd_sf"/>
</dbReference>
<name>Q3JPF2_BURP1</name>
<keyword evidence="3" id="KW-0804">Transcription</keyword>